<dbReference type="EMBL" id="CP020557">
    <property type="protein sequence ID" value="ARF67668.1"/>
    <property type="molecule type" value="Genomic_DNA"/>
</dbReference>
<dbReference type="GeneID" id="64220258"/>
<sequence length="104" mass="11153">MQRIYPVTKEACRPHCGKMVMLLMKDGSEIHGHLSRVEGGRLILNEPPGVATTKAYNGKRKAAKGAMKTKALGTPLSGRGFRLGRGFGTSLALDIAFIAALFVI</sequence>
<evidence type="ECO:0000313" key="1">
    <source>
        <dbReference type="EMBL" id="ARF67668.1"/>
    </source>
</evidence>
<organism evidence="1 2">
    <name type="scientific">Paenibacillus larvae subsp. pulvifaciens</name>
    <dbReference type="NCBI Taxonomy" id="1477"/>
    <lineage>
        <taxon>Bacteria</taxon>
        <taxon>Bacillati</taxon>
        <taxon>Bacillota</taxon>
        <taxon>Bacilli</taxon>
        <taxon>Bacillales</taxon>
        <taxon>Paenibacillaceae</taxon>
        <taxon>Paenibacillus</taxon>
    </lineage>
</organism>
<name>A0A1U9YLM6_9BACL</name>
<dbReference type="AlphaFoldDB" id="A0A1U9YLM6"/>
<dbReference type="RefSeq" id="WP_077995972.1">
    <property type="nucleotide sequence ID" value="NZ_CP019794.1"/>
</dbReference>
<protein>
    <submittedName>
        <fullName evidence="1">Uncharacterized protein</fullName>
    </submittedName>
</protein>
<gene>
    <name evidence="1" type="ORF">B7C51_07205</name>
</gene>
<dbReference type="Proteomes" id="UP000192727">
    <property type="component" value="Chromosome"/>
</dbReference>
<accession>A0A1U9YLM6</accession>
<reference evidence="1 2" key="1">
    <citation type="submission" date="2017-03" db="EMBL/GenBank/DDBJ databases">
        <title>Paenibacillus larvae genome sequencing.</title>
        <authorList>
            <person name="Dingman D.W."/>
        </authorList>
    </citation>
    <scope>NUCLEOTIDE SEQUENCE [LARGE SCALE GENOMIC DNA]</scope>
    <source>
        <strain evidence="1 2">SAG 10367</strain>
    </source>
</reference>
<evidence type="ECO:0000313" key="2">
    <source>
        <dbReference type="Proteomes" id="UP000192727"/>
    </source>
</evidence>
<proteinExistence type="predicted"/>